<proteinExistence type="predicted"/>
<evidence type="ECO:0000313" key="1">
    <source>
        <dbReference type="EMBL" id="WPR91343.1"/>
    </source>
</evidence>
<evidence type="ECO:0000313" key="2">
    <source>
        <dbReference type="Proteomes" id="UP001323798"/>
    </source>
</evidence>
<accession>A0ABZ0SQ99</accession>
<organism evidence="1 2">
    <name type="scientific">Microbacterium rhizosphaerae</name>
    <dbReference type="NCBI Taxonomy" id="1678237"/>
    <lineage>
        <taxon>Bacteria</taxon>
        <taxon>Bacillati</taxon>
        <taxon>Actinomycetota</taxon>
        <taxon>Actinomycetes</taxon>
        <taxon>Micrococcales</taxon>
        <taxon>Microbacteriaceae</taxon>
        <taxon>Microbacterium</taxon>
    </lineage>
</organism>
<name>A0ABZ0SQ99_9MICO</name>
<protein>
    <submittedName>
        <fullName evidence="1">Uncharacterized protein</fullName>
    </submittedName>
</protein>
<reference evidence="1 2" key="1">
    <citation type="submission" date="2023-11" db="EMBL/GenBank/DDBJ databases">
        <title>Genome sequence of Microbacterium rhizosphaerae KACC 19337.</title>
        <authorList>
            <person name="Choi H."/>
            <person name="Kim S."/>
            <person name="Kim Y."/>
            <person name="Kwon S.-W."/>
            <person name="Heo J."/>
        </authorList>
    </citation>
    <scope>NUCLEOTIDE SEQUENCE [LARGE SCALE GENOMIC DNA]</scope>
    <source>
        <strain evidence="1 2">KACC 19337</strain>
    </source>
</reference>
<dbReference type="EMBL" id="CP139368">
    <property type="protein sequence ID" value="WPR91343.1"/>
    <property type="molecule type" value="Genomic_DNA"/>
</dbReference>
<dbReference type="RefSeq" id="WP_320944043.1">
    <property type="nucleotide sequence ID" value="NZ_BAABEU010000010.1"/>
</dbReference>
<gene>
    <name evidence="1" type="ORF">SM116_08725</name>
</gene>
<dbReference type="Proteomes" id="UP001323798">
    <property type="component" value="Chromosome"/>
</dbReference>
<keyword evidence="2" id="KW-1185">Reference proteome</keyword>
<sequence length="116" mass="13189">MSTEMGSEFLAADVYPKWRARVKQAQSSIRIFTPYLGQLLVHLLGNSRLDESCQSVVTDLSPASGTMQYRAQLLAIKRLIQKRVEVRSLPRMHAKVLLRRRVCDGGIAELHLVRTR</sequence>